<dbReference type="EMBL" id="BGPR01054953">
    <property type="protein sequence ID" value="GBO31628.1"/>
    <property type="molecule type" value="Genomic_DNA"/>
</dbReference>
<reference evidence="1 2" key="1">
    <citation type="journal article" date="2019" name="Sci. Rep.">
        <title>Orb-weaving spider Araneus ventricosus genome elucidates the spidroin gene catalogue.</title>
        <authorList>
            <person name="Kono N."/>
            <person name="Nakamura H."/>
            <person name="Ohtoshi R."/>
            <person name="Moran D.A.P."/>
            <person name="Shinohara A."/>
            <person name="Yoshida Y."/>
            <person name="Fujiwara M."/>
            <person name="Mori M."/>
            <person name="Tomita M."/>
            <person name="Arakawa K."/>
        </authorList>
    </citation>
    <scope>NUCLEOTIDE SEQUENCE [LARGE SCALE GENOMIC DNA]</scope>
</reference>
<sequence length="35" mass="4025">MVGCIWFYGARARFGHTEPEAVVEGKQRHFSLDKT</sequence>
<accession>A0A4Y2W528</accession>
<gene>
    <name evidence="1" type="ORF">AVEN_123818_1</name>
</gene>
<feature type="non-terminal residue" evidence="1">
    <location>
        <position position="35"/>
    </location>
</feature>
<comment type="caution">
    <text evidence="1">The sequence shown here is derived from an EMBL/GenBank/DDBJ whole genome shotgun (WGS) entry which is preliminary data.</text>
</comment>
<protein>
    <submittedName>
        <fullName evidence="1">Uncharacterized protein</fullName>
    </submittedName>
</protein>
<dbReference type="Proteomes" id="UP000499080">
    <property type="component" value="Unassembled WGS sequence"/>
</dbReference>
<evidence type="ECO:0000313" key="2">
    <source>
        <dbReference type="Proteomes" id="UP000499080"/>
    </source>
</evidence>
<organism evidence="1 2">
    <name type="scientific">Araneus ventricosus</name>
    <name type="common">Orbweaver spider</name>
    <name type="synonym">Epeira ventricosa</name>
    <dbReference type="NCBI Taxonomy" id="182803"/>
    <lineage>
        <taxon>Eukaryota</taxon>
        <taxon>Metazoa</taxon>
        <taxon>Ecdysozoa</taxon>
        <taxon>Arthropoda</taxon>
        <taxon>Chelicerata</taxon>
        <taxon>Arachnida</taxon>
        <taxon>Araneae</taxon>
        <taxon>Araneomorphae</taxon>
        <taxon>Entelegynae</taxon>
        <taxon>Araneoidea</taxon>
        <taxon>Araneidae</taxon>
        <taxon>Araneus</taxon>
    </lineage>
</organism>
<name>A0A4Y2W528_ARAVE</name>
<dbReference type="AlphaFoldDB" id="A0A4Y2W528"/>
<keyword evidence="2" id="KW-1185">Reference proteome</keyword>
<proteinExistence type="predicted"/>
<evidence type="ECO:0000313" key="1">
    <source>
        <dbReference type="EMBL" id="GBO31628.1"/>
    </source>
</evidence>